<proteinExistence type="predicted"/>
<sequence length="616" mass="66303">MKKLLAVVLCLLVAMGTLSANMFAAQNTDTDTDDTPSTPQTPVVVIDHDVSILNPTVSAQTINAGDVFYIGFTLNGNSTLTYDGYTNPFHWDSSVRTTVSVSGNGFTLAGSLAEQELFNGYNSVAILSDESLETGRYTVTLTVTCGSATDSRSFNIDVENSTVTLDESKDVPSFILAGASIPQGKGKSELSTKLNIELKNPTNYTARDVEVSISNLGTIVLNTYTDTVNIGDVAGGDTAIATFPIVFPEYPEAKSTVTINVRYHDAAGNELTSSYNVFLQATVKDKAEEPVDTSSLTPKVIVSNYNTDVEKIVSGDEFVLTFVLKNTSLDKDVMNMTVDVIPGTDGTEGSSGTIFSPIDGTTSFYTAQLDKNGELEYSIKLKTSASAGARSYPVTIRYSFEYESNGVYSQGSGEMDINLPVTQPIKFELMEWYPPTECYGSQGCAISFQYFNKSKNPMTNLSVSVEGDFNMPTQYVGTLAASSYDYFSGMIYPNDPTAVGETKTAILVFTFEDASSNEQRVEYPFDVLICEETVVDDPSMGGDIGGDIGTLLPVDPGMPGMTDDTVSEGLPTWAKYLIYIGAPVLVIAVIVVIVVVVKKKRKAALLADDDDDDDEE</sequence>
<dbReference type="AlphaFoldDB" id="A0A9D1EPD8"/>
<dbReference type="Proteomes" id="UP000823982">
    <property type="component" value="Unassembled WGS sequence"/>
</dbReference>
<evidence type="ECO:0000313" key="4">
    <source>
        <dbReference type="Proteomes" id="UP000823982"/>
    </source>
</evidence>
<keyword evidence="1" id="KW-0472">Membrane</keyword>
<keyword evidence="1" id="KW-0812">Transmembrane</keyword>
<evidence type="ECO:0000313" key="3">
    <source>
        <dbReference type="EMBL" id="HIS25055.1"/>
    </source>
</evidence>
<comment type="caution">
    <text evidence="3">The sequence shown here is derived from an EMBL/GenBank/DDBJ whole genome shotgun (WGS) entry which is preliminary data.</text>
</comment>
<reference evidence="3" key="1">
    <citation type="submission" date="2020-10" db="EMBL/GenBank/DDBJ databases">
        <authorList>
            <person name="Gilroy R."/>
        </authorList>
    </citation>
    <scope>NUCLEOTIDE SEQUENCE</scope>
    <source>
        <strain evidence="3">CHK157-1446</strain>
    </source>
</reference>
<keyword evidence="2" id="KW-0732">Signal</keyword>
<dbReference type="EMBL" id="DVIR01000060">
    <property type="protein sequence ID" value="HIS25055.1"/>
    <property type="molecule type" value="Genomic_DNA"/>
</dbReference>
<accession>A0A9D1EPD8</accession>
<feature type="chain" id="PRO_5038371145" description="CARDB domain-containing protein" evidence="2">
    <location>
        <begin position="21"/>
        <end position="616"/>
    </location>
</feature>
<reference evidence="3" key="2">
    <citation type="journal article" date="2021" name="PeerJ">
        <title>Extensive microbial diversity within the chicken gut microbiome revealed by metagenomics and culture.</title>
        <authorList>
            <person name="Gilroy R."/>
            <person name="Ravi A."/>
            <person name="Getino M."/>
            <person name="Pursley I."/>
            <person name="Horton D.L."/>
            <person name="Alikhan N.F."/>
            <person name="Baker D."/>
            <person name="Gharbi K."/>
            <person name="Hall N."/>
            <person name="Watson M."/>
            <person name="Adriaenssens E.M."/>
            <person name="Foster-Nyarko E."/>
            <person name="Jarju S."/>
            <person name="Secka A."/>
            <person name="Antonio M."/>
            <person name="Oren A."/>
            <person name="Chaudhuri R.R."/>
            <person name="La Ragione R."/>
            <person name="Hildebrand F."/>
            <person name="Pallen M.J."/>
        </authorList>
    </citation>
    <scope>NUCLEOTIDE SEQUENCE</scope>
    <source>
        <strain evidence="3">CHK157-1446</strain>
    </source>
</reference>
<feature type="transmembrane region" description="Helical" evidence="1">
    <location>
        <begin position="576"/>
        <end position="597"/>
    </location>
</feature>
<evidence type="ECO:0000256" key="1">
    <source>
        <dbReference type="SAM" id="Phobius"/>
    </source>
</evidence>
<keyword evidence="1" id="KW-1133">Transmembrane helix</keyword>
<evidence type="ECO:0008006" key="5">
    <source>
        <dbReference type="Google" id="ProtNLM"/>
    </source>
</evidence>
<protein>
    <recommendedName>
        <fullName evidence="5">CARDB domain-containing protein</fullName>
    </recommendedName>
</protein>
<gene>
    <name evidence="3" type="ORF">IAD01_06615</name>
</gene>
<organism evidence="3 4">
    <name type="scientific">Candidatus Faeciplasma gallinarum</name>
    <dbReference type="NCBI Taxonomy" id="2840799"/>
    <lineage>
        <taxon>Bacteria</taxon>
        <taxon>Bacillati</taxon>
        <taxon>Bacillota</taxon>
        <taxon>Clostridia</taxon>
        <taxon>Eubacteriales</taxon>
        <taxon>Oscillospiraceae</taxon>
        <taxon>Oscillospiraceae incertae sedis</taxon>
        <taxon>Candidatus Faeciplasma</taxon>
    </lineage>
</organism>
<evidence type="ECO:0000256" key="2">
    <source>
        <dbReference type="SAM" id="SignalP"/>
    </source>
</evidence>
<feature type="signal peptide" evidence="2">
    <location>
        <begin position="1"/>
        <end position="20"/>
    </location>
</feature>
<name>A0A9D1EPD8_9FIRM</name>